<evidence type="ECO:0000256" key="8">
    <source>
        <dbReference type="ARBA" id="ARBA00022692"/>
    </source>
</evidence>
<dbReference type="GO" id="GO:0000139">
    <property type="term" value="C:Golgi membrane"/>
    <property type="evidence" value="ECO:0007669"/>
    <property type="project" value="UniProtKB-SubCell"/>
</dbReference>
<dbReference type="EMBL" id="JH767242">
    <property type="protein sequence ID" value="EQC26121.1"/>
    <property type="molecule type" value="Genomic_DNA"/>
</dbReference>
<keyword evidence="7" id="KW-0762">Sugar transport</keyword>
<dbReference type="FunFam" id="1.20.1280.290:FF:000004">
    <property type="entry name" value="Sugar transporter SWEET"/>
    <property type="match status" value="1"/>
</dbReference>
<feature type="transmembrane region" description="Helical" evidence="13">
    <location>
        <begin position="182"/>
        <end position="203"/>
    </location>
</feature>
<evidence type="ECO:0000256" key="3">
    <source>
        <dbReference type="ARBA" id="ARBA00007809"/>
    </source>
</evidence>
<dbReference type="eggNOG" id="KOG1623">
    <property type="taxonomic scope" value="Eukaryota"/>
</dbReference>
<dbReference type="Pfam" id="PF03083">
    <property type="entry name" value="MtN3_slv"/>
    <property type="match status" value="2"/>
</dbReference>
<evidence type="ECO:0000256" key="7">
    <source>
        <dbReference type="ARBA" id="ARBA00022597"/>
    </source>
</evidence>
<accession>T0PV43</accession>
<keyword evidence="15" id="KW-1185">Reference proteome</keyword>
<evidence type="ECO:0000256" key="6">
    <source>
        <dbReference type="ARBA" id="ARBA00022475"/>
    </source>
</evidence>
<keyword evidence="10 13" id="KW-1133">Transmembrane helix</keyword>
<comment type="similarity">
    <text evidence="3">Belongs to the SWEET sugar transporter family.</text>
</comment>
<dbReference type="OrthoDB" id="409725at2759"/>
<feature type="transmembrane region" description="Helical" evidence="13">
    <location>
        <begin position="95"/>
        <end position="112"/>
    </location>
</feature>
<reference evidence="14 15" key="1">
    <citation type="submission" date="2012-04" db="EMBL/GenBank/DDBJ databases">
        <title>The Genome Sequence of Saprolegnia declina VS20.</title>
        <authorList>
            <consortium name="The Broad Institute Genome Sequencing Platform"/>
            <person name="Russ C."/>
            <person name="Nusbaum C."/>
            <person name="Tyler B."/>
            <person name="van West P."/>
            <person name="Dieguez-Uribeondo J."/>
            <person name="de Bruijn I."/>
            <person name="Tripathy S."/>
            <person name="Jiang R."/>
            <person name="Young S.K."/>
            <person name="Zeng Q."/>
            <person name="Gargeya S."/>
            <person name="Fitzgerald M."/>
            <person name="Haas B."/>
            <person name="Abouelleil A."/>
            <person name="Alvarado L."/>
            <person name="Arachchi H.M."/>
            <person name="Berlin A."/>
            <person name="Chapman S.B."/>
            <person name="Goldberg J."/>
            <person name="Griggs A."/>
            <person name="Gujja S."/>
            <person name="Hansen M."/>
            <person name="Howarth C."/>
            <person name="Imamovic A."/>
            <person name="Larimer J."/>
            <person name="McCowen C."/>
            <person name="Montmayeur A."/>
            <person name="Murphy C."/>
            <person name="Neiman D."/>
            <person name="Pearson M."/>
            <person name="Priest M."/>
            <person name="Roberts A."/>
            <person name="Saif S."/>
            <person name="Shea T."/>
            <person name="Sisk P."/>
            <person name="Sykes S."/>
            <person name="Wortman J."/>
            <person name="Nusbaum C."/>
            <person name="Birren B."/>
        </authorList>
    </citation>
    <scope>NUCLEOTIDE SEQUENCE [LARGE SCALE GENOMIC DNA]</scope>
    <source>
        <strain evidence="14 15">VS20</strain>
    </source>
</reference>
<feature type="transmembrane region" description="Helical" evidence="13">
    <location>
        <begin position="124"/>
        <end position="147"/>
    </location>
</feature>
<evidence type="ECO:0000256" key="9">
    <source>
        <dbReference type="ARBA" id="ARBA00022737"/>
    </source>
</evidence>
<keyword evidence="8 13" id="KW-0812">Transmembrane</keyword>
<keyword evidence="11" id="KW-0333">Golgi apparatus</keyword>
<comment type="subcellular location">
    <subcellularLocation>
        <location evidence="1">Cell membrane</location>
        <topology evidence="1">Multi-pass membrane protein</topology>
    </subcellularLocation>
    <subcellularLocation>
        <location evidence="2">Golgi apparatus membrane</location>
        <topology evidence="2">Multi-pass membrane protein</topology>
    </subcellularLocation>
</comment>
<dbReference type="PANTHER" id="PTHR10791:SF30">
    <property type="entry name" value="SUGAR TRANSPORTER SWEET1"/>
    <property type="match status" value="1"/>
</dbReference>
<keyword evidence="9" id="KW-0677">Repeat</keyword>
<dbReference type="InterPro" id="IPR047664">
    <property type="entry name" value="SWEET"/>
</dbReference>
<evidence type="ECO:0000256" key="12">
    <source>
        <dbReference type="ARBA" id="ARBA00023136"/>
    </source>
</evidence>
<dbReference type="GO" id="GO:0005886">
    <property type="term" value="C:plasma membrane"/>
    <property type="evidence" value="ECO:0007669"/>
    <property type="project" value="UniProtKB-SubCell"/>
</dbReference>
<dbReference type="GO" id="GO:0051119">
    <property type="term" value="F:sugar transmembrane transporter activity"/>
    <property type="evidence" value="ECO:0007669"/>
    <property type="project" value="InterPro"/>
</dbReference>
<dbReference type="RefSeq" id="XP_008620488.1">
    <property type="nucleotide sequence ID" value="XM_008622266.1"/>
</dbReference>
<dbReference type="OMA" id="MEMGVAK"/>
<dbReference type="VEuPathDB" id="FungiDB:SDRG_16070"/>
<dbReference type="PANTHER" id="PTHR10791">
    <property type="entry name" value="RAG1-ACTIVATING PROTEIN 1"/>
    <property type="match status" value="1"/>
</dbReference>
<evidence type="ECO:0000256" key="13">
    <source>
        <dbReference type="SAM" id="Phobius"/>
    </source>
</evidence>
<proteinExistence type="inferred from homology"/>
<dbReference type="Proteomes" id="UP000030762">
    <property type="component" value="Unassembled WGS sequence"/>
</dbReference>
<dbReference type="InParanoid" id="T0PV43"/>
<evidence type="ECO:0000256" key="10">
    <source>
        <dbReference type="ARBA" id="ARBA00022989"/>
    </source>
</evidence>
<keyword evidence="12 13" id="KW-0472">Membrane</keyword>
<gene>
    <name evidence="14" type="ORF">SDRG_16070</name>
</gene>
<evidence type="ECO:0000256" key="2">
    <source>
        <dbReference type="ARBA" id="ARBA00004653"/>
    </source>
</evidence>
<dbReference type="Gene3D" id="1.20.1280.290">
    <property type="match status" value="2"/>
</dbReference>
<feature type="transmembrane region" description="Helical" evidence="13">
    <location>
        <begin position="159"/>
        <end position="176"/>
    </location>
</feature>
<organism evidence="14 15">
    <name type="scientific">Saprolegnia diclina (strain VS20)</name>
    <dbReference type="NCBI Taxonomy" id="1156394"/>
    <lineage>
        <taxon>Eukaryota</taxon>
        <taxon>Sar</taxon>
        <taxon>Stramenopiles</taxon>
        <taxon>Oomycota</taxon>
        <taxon>Saprolegniomycetes</taxon>
        <taxon>Saprolegniales</taxon>
        <taxon>Saprolegniaceae</taxon>
        <taxon>Saprolegnia</taxon>
    </lineage>
</organism>
<sequence>MSLLVQIVASLSSLYLLLSPISLLRQISAAKTTGSHGVAPLLWTHIAYVVWLIYSLCVGVFFPYISTNMISAPVSVVYLVIFYKHSPEKTRLRPVYGATTVCLASLATYVALSTEPWDVVTRHVGVVAIVCAAVMVAAPLSVLRDVVRTQSSALLPRKIMLATLVSNGAWMLTGLLHADMIIVIPNAFNLGLGLLQMTLFLWYPSSPADAAATDALLHFDAKDIDATMDVVH</sequence>
<evidence type="ECO:0000256" key="11">
    <source>
        <dbReference type="ARBA" id="ARBA00023034"/>
    </source>
</evidence>
<feature type="transmembrane region" description="Helical" evidence="13">
    <location>
        <begin position="53"/>
        <end position="83"/>
    </location>
</feature>
<evidence type="ECO:0000256" key="4">
    <source>
        <dbReference type="ARBA" id="ARBA00021741"/>
    </source>
</evidence>
<evidence type="ECO:0000256" key="5">
    <source>
        <dbReference type="ARBA" id="ARBA00022448"/>
    </source>
</evidence>
<evidence type="ECO:0000313" key="14">
    <source>
        <dbReference type="EMBL" id="EQC26121.1"/>
    </source>
</evidence>
<dbReference type="GeneID" id="19956797"/>
<evidence type="ECO:0000256" key="1">
    <source>
        <dbReference type="ARBA" id="ARBA00004651"/>
    </source>
</evidence>
<dbReference type="AlphaFoldDB" id="T0PV43"/>
<dbReference type="InterPro" id="IPR004316">
    <property type="entry name" value="SWEET_rpt"/>
</dbReference>
<keyword evidence="5" id="KW-0813">Transport</keyword>
<name>T0PV43_SAPDV</name>
<keyword evidence="6" id="KW-1003">Cell membrane</keyword>
<protein>
    <recommendedName>
        <fullName evidence="4">Sugar transporter SWEET1</fullName>
    </recommendedName>
</protein>
<evidence type="ECO:0000313" key="15">
    <source>
        <dbReference type="Proteomes" id="UP000030762"/>
    </source>
</evidence>